<keyword evidence="4" id="KW-1185">Reference proteome</keyword>
<dbReference type="PANTHER" id="PTHR32410:SF163">
    <property type="entry name" value="DC1 DOMAIN-CONTAINING PROTEIN"/>
    <property type="match status" value="1"/>
</dbReference>
<dbReference type="Pfam" id="PF03107">
    <property type="entry name" value="C1_2"/>
    <property type="match status" value="2"/>
</dbReference>
<evidence type="ECO:0000256" key="1">
    <source>
        <dbReference type="ARBA" id="ARBA00022737"/>
    </source>
</evidence>
<keyword evidence="1" id="KW-0677">Repeat</keyword>
<name>A0AAW0LG02_QUESU</name>
<reference evidence="3 4" key="1">
    <citation type="journal article" date="2018" name="Sci. Data">
        <title>The draft genome sequence of cork oak.</title>
        <authorList>
            <person name="Ramos A.M."/>
            <person name="Usie A."/>
            <person name="Barbosa P."/>
            <person name="Barros P.M."/>
            <person name="Capote T."/>
            <person name="Chaves I."/>
            <person name="Simoes F."/>
            <person name="Abreu I."/>
            <person name="Carrasquinho I."/>
            <person name="Faro C."/>
            <person name="Guimaraes J.B."/>
            <person name="Mendonca D."/>
            <person name="Nobrega F."/>
            <person name="Rodrigues L."/>
            <person name="Saibo N.J.M."/>
            <person name="Varela M.C."/>
            <person name="Egas C."/>
            <person name="Matos J."/>
            <person name="Miguel C.M."/>
            <person name="Oliveira M.M."/>
            <person name="Ricardo C.P."/>
            <person name="Goncalves S."/>
        </authorList>
    </citation>
    <scope>NUCLEOTIDE SEQUENCE [LARGE SCALE GENOMIC DNA]</scope>
    <source>
        <strain evidence="4">cv. HL8</strain>
    </source>
</reference>
<sequence length="269" mass="31410">MMFTYNLCAKEDKGMLYLCNPCGFGIHTRCANFLGRLKVIRHIHLFNLIDCLEFHQSYSQLCQVCFQKVDTNYGLYYCSKCYFSAHLDCAIDKGNMEDMILLKLKEEENTNSKLDQSVDSKICKVIKTTASCNGFRYICTKCNFKLDVQCSLISNTITHACDGHHLYLPITNYEQKCSVCGSKRYRVLYCTTCEFVLDFKCATLPQTAWYNQHENTFSLCYSPENESDEYYCDICEKEQDPKQWFYYCANCRYPTHSKCIIGKDSNWKK</sequence>
<organism evidence="3 4">
    <name type="scientific">Quercus suber</name>
    <name type="common">Cork oak</name>
    <dbReference type="NCBI Taxonomy" id="58331"/>
    <lineage>
        <taxon>Eukaryota</taxon>
        <taxon>Viridiplantae</taxon>
        <taxon>Streptophyta</taxon>
        <taxon>Embryophyta</taxon>
        <taxon>Tracheophyta</taxon>
        <taxon>Spermatophyta</taxon>
        <taxon>Magnoliopsida</taxon>
        <taxon>eudicotyledons</taxon>
        <taxon>Gunneridae</taxon>
        <taxon>Pentapetalae</taxon>
        <taxon>rosids</taxon>
        <taxon>fabids</taxon>
        <taxon>Fagales</taxon>
        <taxon>Fagaceae</taxon>
        <taxon>Quercus</taxon>
    </lineage>
</organism>
<evidence type="ECO:0000259" key="2">
    <source>
        <dbReference type="Pfam" id="PF03107"/>
    </source>
</evidence>
<evidence type="ECO:0000313" key="3">
    <source>
        <dbReference type="EMBL" id="KAK7850120.1"/>
    </source>
</evidence>
<dbReference type="SUPFAM" id="SSF57889">
    <property type="entry name" value="Cysteine-rich domain"/>
    <property type="match status" value="3"/>
</dbReference>
<dbReference type="AlphaFoldDB" id="A0AAW0LG02"/>
<dbReference type="InterPro" id="IPR046349">
    <property type="entry name" value="C1-like_sf"/>
</dbReference>
<gene>
    <name evidence="3" type="ORF">CFP56_001489</name>
</gene>
<accession>A0AAW0LG02</accession>
<dbReference type="EMBL" id="PKMF04000104">
    <property type="protein sequence ID" value="KAK7850120.1"/>
    <property type="molecule type" value="Genomic_DNA"/>
</dbReference>
<feature type="domain" description="DC1" evidence="2">
    <location>
        <begin position="42"/>
        <end position="90"/>
    </location>
</feature>
<feature type="domain" description="DC1" evidence="2">
    <location>
        <begin position="213"/>
        <end position="260"/>
    </location>
</feature>
<dbReference type="Proteomes" id="UP000237347">
    <property type="component" value="Unassembled WGS sequence"/>
</dbReference>
<evidence type="ECO:0000313" key="4">
    <source>
        <dbReference type="Proteomes" id="UP000237347"/>
    </source>
</evidence>
<protein>
    <recommendedName>
        <fullName evidence="2">DC1 domain-containing protein</fullName>
    </recommendedName>
</protein>
<proteinExistence type="predicted"/>
<dbReference type="InterPro" id="IPR004146">
    <property type="entry name" value="DC1"/>
</dbReference>
<dbReference type="PANTHER" id="PTHR32410">
    <property type="entry name" value="CYSTEINE/HISTIDINE-RICH C1 DOMAIN FAMILY PROTEIN"/>
    <property type="match status" value="1"/>
</dbReference>
<dbReference type="InterPro" id="IPR053192">
    <property type="entry name" value="Vacuole_Formation_Reg"/>
</dbReference>
<comment type="caution">
    <text evidence="3">The sequence shown here is derived from an EMBL/GenBank/DDBJ whole genome shotgun (WGS) entry which is preliminary data.</text>
</comment>